<dbReference type="CDD" id="cd01392">
    <property type="entry name" value="HTH_LacI"/>
    <property type="match status" value="1"/>
</dbReference>
<evidence type="ECO:0000256" key="3">
    <source>
        <dbReference type="ARBA" id="ARBA00023163"/>
    </source>
</evidence>
<evidence type="ECO:0000256" key="1">
    <source>
        <dbReference type="ARBA" id="ARBA00023015"/>
    </source>
</evidence>
<dbReference type="AlphaFoldDB" id="A0A419RR61"/>
<dbReference type="OrthoDB" id="8433438at2"/>
<protein>
    <submittedName>
        <fullName evidence="5">LacI family transcriptional regulator</fullName>
    </submittedName>
</protein>
<dbReference type="Pfam" id="PF00356">
    <property type="entry name" value="LacI"/>
    <property type="match status" value="1"/>
</dbReference>
<dbReference type="Gene3D" id="3.40.50.2300">
    <property type="match status" value="2"/>
</dbReference>
<dbReference type="InterPro" id="IPR000843">
    <property type="entry name" value="HTH_LacI"/>
</dbReference>
<dbReference type="Gene3D" id="1.10.260.40">
    <property type="entry name" value="lambda repressor-like DNA-binding domains"/>
    <property type="match status" value="1"/>
</dbReference>
<dbReference type="InterPro" id="IPR046335">
    <property type="entry name" value="LacI/GalR-like_sensor"/>
</dbReference>
<dbReference type="GO" id="GO:0000976">
    <property type="term" value="F:transcription cis-regulatory region binding"/>
    <property type="evidence" value="ECO:0007669"/>
    <property type="project" value="TreeGrafter"/>
</dbReference>
<dbReference type="Proteomes" id="UP000285232">
    <property type="component" value="Unassembled WGS sequence"/>
</dbReference>
<keyword evidence="1" id="KW-0805">Transcription regulation</keyword>
<dbReference type="GO" id="GO:0003700">
    <property type="term" value="F:DNA-binding transcription factor activity"/>
    <property type="evidence" value="ECO:0007669"/>
    <property type="project" value="TreeGrafter"/>
</dbReference>
<dbReference type="InterPro" id="IPR028082">
    <property type="entry name" value="Peripla_BP_I"/>
</dbReference>
<comment type="caution">
    <text evidence="5">The sequence shown here is derived from an EMBL/GenBank/DDBJ whole genome shotgun (WGS) entry which is preliminary data.</text>
</comment>
<dbReference type="SMART" id="SM00354">
    <property type="entry name" value="HTH_LACI"/>
    <property type="match status" value="1"/>
</dbReference>
<evidence type="ECO:0000313" key="6">
    <source>
        <dbReference type="Proteomes" id="UP000285232"/>
    </source>
</evidence>
<evidence type="ECO:0000256" key="2">
    <source>
        <dbReference type="ARBA" id="ARBA00023125"/>
    </source>
</evidence>
<dbReference type="PANTHER" id="PTHR30146">
    <property type="entry name" value="LACI-RELATED TRANSCRIPTIONAL REPRESSOR"/>
    <property type="match status" value="1"/>
</dbReference>
<feature type="domain" description="HTH lacI-type" evidence="4">
    <location>
        <begin position="10"/>
        <end position="64"/>
    </location>
</feature>
<keyword evidence="6" id="KW-1185">Reference proteome</keyword>
<dbReference type="InterPro" id="IPR010982">
    <property type="entry name" value="Lambda_DNA-bd_dom_sf"/>
</dbReference>
<sequence length="342" mass="36961">MSQSAAKPRVTSFEVAERAGVNQSTVSRALSGDPSITEQTRERVREAADALGYRVDARAARLRSGKTRTIAIVVITRPGMGATEINPFHYNLLGSTCAAASDMGYQALVSFQSEAGHFDGDYVETRQADGVVLLGTSTNDAAWDYHHAMLGRADVASWGSPFVDHPRVDSDNRQGARLAVERLLAGGHRQIAFIGDTREIQNQFRERYDSYCDVMGANELEHGPPVWVEGKTRVEQGRLSAAALIDSGRRFDGIFCSCDAMALGVLELLHERGVGVPDEVGVIGFDGLGSGAYSNPPLTTVEPDFRQAGVLLAEAALGESDAAKTRRVPVQLVERESVRKTR</sequence>
<dbReference type="PROSITE" id="PS50932">
    <property type="entry name" value="HTH_LACI_2"/>
    <property type="match status" value="1"/>
</dbReference>
<name>A0A419RR61_9SPHN</name>
<dbReference type="PANTHER" id="PTHR30146:SF120">
    <property type="entry name" value="ALANINE RACEMASE"/>
    <property type="match status" value="1"/>
</dbReference>
<proteinExistence type="predicted"/>
<organism evidence="5 6">
    <name type="scientific">Aurantiacibacter aquimixticola</name>
    <dbReference type="NCBI Taxonomy" id="1958945"/>
    <lineage>
        <taxon>Bacteria</taxon>
        <taxon>Pseudomonadati</taxon>
        <taxon>Pseudomonadota</taxon>
        <taxon>Alphaproteobacteria</taxon>
        <taxon>Sphingomonadales</taxon>
        <taxon>Erythrobacteraceae</taxon>
        <taxon>Aurantiacibacter</taxon>
    </lineage>
</organism>
<evidence type="ECO:0000259" key="4">
    <source>
        <dbReference type="PROSITE" id="PS50932"/>
    </source>
</evidence>
<keyword evidence="3" id="KW-0804">Transcription</keyword>
<dbReference type="EMBL" id="RAHX01000001">
    <property type="protein sequence ID" value="RJY08293.1"/>
    <property type="molecule type" value="Genomic_DNA"/>
</dbReference>
<dbReference type="Pfam" id="PF13377">
    <property type="entry name" value="Peripla_BP_3"/>
    <property type="match status" value="1"/>
</dbReference>
<dbReference type="SUPFAM" id="SSF47413">
    <property type="entry name" value="lambda repressor-like DNA-binding domains"/>
    <property type="match status" value="1"/>
</dbReference>
<gene>
    <name evidence="5" type="ORF">D6201_02015</name>
</gene>
<evidence type="ECO:0000313" key="5">
    <source>
        <dbReference type="EMBL" id="RJY08293.1"/>
    </source>
</evidence>
<keyword evidence="2" id="KW-0238">DNA-binding</keyword>
<accession>A0A419RR61</accession>
<dbReference type="RefSeq" id="WP_120047180.1">
    <property type="nucleotide sequence ID" value="NZ_RAHX01000001.1"/>
</dbReference>
<reference evidence="5 6" key="1">
    <citation type="journal article" date="2017" name="Int. J. Syst. Evol. Microbiol.">
        <title>Erythrobacter aquimixticola sp. nov., isolated from the junction between the ocean and a freshwater spring.</title>
        <authorList>
            <person name="Park S."/>
            <person name="Jung Y.T."/>
            <person name="Choi S.J."/>
            <person name="Yoon J.H."/>
        </authorList>
    </citation>
    <scope>NUCLEOTIDE SEQUENCE [LARGE SCALE GENOMIC DNA]</scope>
    <source>
        <strain evidence="5 6">JSSK-14</strain>
    </source>
</reference>
<dbReference type="SUPFAM" id="SSF53822">
    <property type="entry name" value="Periplasmic binding protein-like I"/>
    <property type="match status" value="1"/>
</dbReference>